<dbReference type="EMBL" id="JAVREQ010000022">
    <property type="protein sequence ID" value="MDT0381447.1"/>
    <property type="molecule type" value="Genomic_DNA"/>
</dbReference>
<gene>
    <name evidence="3" type="ORF">RM572_22055</name>
</gene>
<evidence type="ECO:0000256" key="2">
    <source>
        <dbReference type="SAM" id="Phobius"/>
    </source>
</evidence>
<feature type="transmembrane region" description="Helical" evidence="2">
    <location>
        <begin position="12"/>
        <end position="33"/>
    </location>
</feature>
<name>A0ABU2NWS6_9ACTN</name>
<sequence length="228" mass="23490">MTRTKHVLTRRWRAFAVVAALLILGGAVLLVWLRVDAANDRADGLADEANRRGEAVSTLAGDVRTLRNQITANGDTPAVPDPAEAVDDLPERVEVPVPVPGPPGPEGRRGKPGPSGKPAPTITPEAGEDGQDGADSTVPGPRGPRGEPGADSTVPGPRGEQGPAGPSPSGWTFTHDGVTYSCSPVTEGSTRYTCSSSAPEPDPEPSEDGGGLLDLTVAALDPTRRTYP</sequence>
<evidence type="ECO:0000313" key="4">
    <source>
        <dbReference type="Proteomes" id="UP001183414"/>
    </source>
</evidence>
<reference evidence="4" key="1">
    <citation type="submission" date="2023-07" db="EMBL/GenBank/DDBJ databases">
        <title>30 novel species of actinomycetes from the DSMZ collection.</title>
        <authorList>
            <person name="Nouioui I."/>
        </authorList>
    </citation>
    <scope>NUCLEOTIDE SEQUENCE [LARGE SCALE GENOMIC DNA]</scope>
    <source>
        <strain evidence="4">DSM 42041</strain>
    </source>
</reference>
<evidence type="ECO:0000256" key="1">
    <source>
        <dbReference type="SAM" id="MobiDB-lite"/>
    </source>
</evidence>
<dbReference type="RefSeq" id="WP_311675140.1">
    <property type="nucleotide sequence ID" value="NZ_JAVREQ010000022.1"/>
</dbReference>
<accession>A0ABU2NWS6</accession>
<comment type="caution">
    <text evidence="3">The sequence shown here is derived from an EMBL/GenBank/DDBJ whole genome shotgun (WGS) entry which is preliminary data.</text>
</comment>
<keyword evidence="4" id="KW-1185">Reference proteome</keyword>
<evidence type="ECO:0000313" key="3">
    <source>
        <dbReference type="EMBL" id="MDT0381447.1"/>
    </source>
</evidence>
<keyword evidence="2" id="KW-1133">Transmembrane helix</keyword>
<keyword evidence="2" id="KW-0472">Membrane</keyword>
<feature type="region of interest" description="Disordered" evidence="1">
    <location>
        <begin position="72"/>
        <end position="228"/>
    </location>
</feature>
<organism evidence="3 4">
    <name type="scientific">Streptomyces hazeniae</name>
    <dbReference type="NCBI Taxonomy" id="3075538"/>
    <lineage>
        <taxon>Bacteria</taxon>
        <taxon>Bacillati</taxon>
        <taxon>Actinomycetota</taxon>
        <taxon>Actinomycetes</taxon>
        <taxon>Kitasatosporales</taxon>
        <taxon>Streptomycetaceae</taxon>
        <taxon>Streptomyces</taxon>
    </lineage>
</organism>
<feature type="compositionally biased region" description="Polar residues" evidence="1">
    <location>
        <begin position="180"/>
        <end position="194"/>
    </location>
</feature>
<dbReference type="Proteomes" id="UP001183414">
    <property type="component" value="Unassembled WGS sequence"/>
</dbReference>
<proteinExistence type="predicted"/>
<keyword evidence="2" id="KW-0812">Transmembrane</keyword>
<protein>
    <submittedName>
        <fullName evidence="3">Collagen-like protein</fullName>
    </submittedName>
</protein>